<feature type="transmembrane region" description="Helical" evidence="1">
    <location>
        <begin position="20"/>
        <end position="39"/>
    </location>
</feature>
<name>A0A183JY55_9TREM</name>
<dbReference type="WBParaSite" id="SCUD_0000765701-mRNA-1">
    <property type="protein sequence ID" value="SCUD_0000765701-mRNA-1"/>
    <property type="gene ID" value="SCUD_0000765701"/>
</dbReference>
<evidence type="ECO:0000313" key="3">
    <source>
        <dbReference type="Proteomes" id="UP000279833"/>
    </source>
</evidence>
<evidence type="ECO:0000313" key="4">
    <source>
        <dbReference type="WBParaSite" id="SCUD_0000765701-mRNA-1"/>
    </source>
</evidence>
<dbReference type="EMBL" id="UZAK01032423">
    <property type="protein sequence ID" value="VDP27235.1"/>
    <property type="molecule type" value="Genomic_DNA"/>
</dbReference>
<reference evidence="2 3" key="2">
    <citation type="submission" date="2018-11" db="EMBL/GenBank/DDBJ databases">
        <authorList>
            <consortium name="Pathogen Informatics"/>
        </authorList>
    </citation>
    <scope>NUCLEOTIDE SEQUENCE [LARGE SCALE GENOMIC DNA]</scope>
    <source>
        <strain evidence="2">Dakar</strain>
        <strain evidence="3">Dakar, Senegal</strain>
    </source>
</reference>
<keyword evidence="1" id="KW-0812">Transmembrane</keyword>
<keyword evidence="1" id="KW-1133">Transmembrane helix</keyword>
<protein>
    <submittedName>
        <fullName evidence="4">HEPN domain-containing protein</fullName>
    </submittedName>
</protein>
<keyword evidence="1" id="KW-0472">Membrane</keyword>
<dbReference type="AlphaFoldDB" id="A0A183JY55"/>
<proteinExistence type="predicted"/>
<gene>
    <name evidence="2" type="ORF">SCUD_LOCUS7657</name>
</gene>
<sequence length="46" mass="5653">MDLVKKLNKMALNYYDAYDYYYHESIILLNLISLYNPIIQSLDYYH</sequence>
<evidence type="ECO:0000313" key="2">
    <source>
        <dbReference type="EMBL" id="VDP27235.1"/>
    </source>
</evidence>
<accession>A0A183JY55</accession>
<evidence type="ECO:0000256" key="1">
    <source>
        <dbReference type="SAM" id="Phobius"/>
    </source>
</evidence>
<dbReference type="Proteomes" id="UP000279833">
    <property type="component" value="Unassembled WGS sequence"/>
</dbReference>
<keyword evidence="3" id="KW-1185">Reference proteome</keyword>
<reference evidence="4" key="1">
    <citation type="submission" date="2016-06" db="UniProtKB">
        <authorList>
            <consortium name="WormBaseParasite"/>
        </authorList>
    </citation>
    <scope>IDENTIFICATION</scope>
</reference>
<organism evidence="4">
    <name type="scientific">Schistosoma curassoni</name>
    <dbReference type="NCBI Taxonomy" id="6186"/>
    <lineage>
        <taxon>Eukaryota</taxon>
        <taxon>Metazoa</taxon>
        <taxon>Spiralia</taxon>
        <taxon>Lophotrochozoa</taxon>
        <taxon>Platyhelminthes</taxon>
        <taxon>Trematoda</taxon>
        <taxon>Digenea</taxon>
        <taxon>Strigeidida</taxon>
        <taxon>Schistosomatoidea</taxon>
        <taxon>Schistosomatidae</taxon>
        <taxon>Schistosoma</taxon>
    </lineage>
</organism>